<dbReference type="RefSeq" id="WP_146846715.1">
    <property type="nucleotide sequence ID" value="NZ_BJWH01000013.1"/>
</dbReference>
<feature type="compositionally biased region" description="Low complexity" evidence="1">
    <location>
        <begin position="26"/>
        <end position="56"/>
    </location>
</feature>
<accession>A0A511JM89</accession>
<evidence type="ECO:0000313" key="4">
    <source>
        <dbReference type="Proteomes" id="UP000321049"/>
    </source>
</evidence>
<comment type="caution">
    <text evidence="3">The sequence shown here is derived from an EMBL/GenBank/DDBJ whole genome shotgun (WGS) entry which is preliminary data.</text>
</comment>
<dbReference type="Proteomes" id="UP000321049">
    <property type="component" value="Unassembled WGS sequence"/>
</dbReference>
<name>A0A511JM89_9CELL</name>
<proteinExistence type="predicted"/>
<dbReference type="PROSITE" id="PS51257">
    <property type="entry name" value="PROKAR_LIPOPROTEIN"/>
    <property type="match status" value="1"/>
</dbReference>
<feature type="chain" id="PRO_5038371173" description="SnoaL-like domain-containing protein" evidence="2">
    <location>
        <begin position="22"/>
        <end position="186"/>
    </location>
</feature>
<protein>
    <recommendedName>
        <fullName evidence="5">SnoaL-like domain-containing protein</fullName>
    </recommendedName>
</protein>
<feature type="region of interest" description="Disordered" evidence="1">
    <location>
        <begin position="25"/>
        <end position="56"/>
    </location>
</feature>
<feature type="signal peptide" evidence="2">
    <location>
        <begin position="1"/>
        <end position="21"/>
    </location>
</feature>
<evidence type="ECO:0000256" key="2">
    <source>
        <dbReference type="SAM" id="SignalP"/>
    </source>
</evidence>
<reference evidence="3 4" key="1">
    <citation type="submission" date="2019-07" db="EMBL/GenBank/DDBJ databases">
        <title>Whole genome shotgun sequence of Cellulomonas terrae NBRC 100819.</title>
        <authorList>
            <person name="Hosoyama A."/>
            <person name="Uohara A."/>
            <person name="Ohji S."/>
            <person name="Ichikawa N."/>
        </authorList>
    </citation>
    <scope>NUCLEOTIDE SEQUENCE [LARGE SCALE GENOMIC DNA]</scope>
    <source>
        <strain evidence="3 4">NBRC 100819</strain>
    </source>
</reference>
<organism evidence="3 4">
    <name type="scientific">Cellulomonas terrae</name>
    <dbReference type="NCBI Taxonomy" id="311234"/>
    <lineage>
        <taxon>Bacteria</taxon>
        <taxon>Bacillati</taxon>
        <taxon>Actinomycetota</taxon>
        <taxon>Actinomycetes</taxon>
        <taxon>Micrococcales</taxon>
        <taxon>Cellulomonadaceae</taxon>
        <taxon>Cellulomonas</taxon>
    </lineage>
</organism>
<dbReference type="OrthoDB" id="3853982at2"/>
<keyword evidence="2" id="KW-0732">Signal</keyword>
<dbReference type="AlphaFoldDB" id="A0A511JM89"/>
<gene>
    <name evidence="3" type="ORF">CTE05_25860</name>
</gene>
<evidence type="ECO:0000256" key="1">
    <source>
        <dbReference type="SAM" id="MobiDB-lite"/>
    </source>
</evidence>
<evidence type="ECO:0008006" key="5">
    <source>
        <dbReference type="Google" id="ProtNLM"/>
    </source>
</evidence>
<sequence length="186" mass="19136">MPASRRALTPACMLLVAGVVASCSGPTDSTPATPSAPATSAEAPSPSPTSSTGLTAADEAEVAEAWEKYWDARVAAFNGPNPDPALWAGFAGDEIIGSETASAQDYLDNGIVFTGDVRTWDVRVISDGGTPVLVGCVDESGWTGTQNGVALPPRDNPVHAQSFGLQRTDDAWLLTYAVDLPAGITC</sequence>
<evidence type="ECO:0000313" key="3">
    <source>
        <dbReference type="EMBL" id="GEL99039.1"/>
    </source>
</evidence>
<dbReference type="EMBL" id="BJWH01000013">
    <property type="protein sequence ID" value="GEL99039.1"/>
    <property type="molecule type" value="Genomic_DNA"/>
</dbReference>
<keyword evidence="4" id="KW-1185">Reference proteome</keyword>